<accession>A0A0M0EGM0</accession>
<dbReference type="Gene3D" id="3.90.550.10">
    <property type="entry name" value="Spore Coat Polysaccharide Biosynthesis Protein SpsA, Chain A"/>
    <property type="match status" value="1"/>
</dbReference>
<gene>
    <name evidence="1" type="ORF">KOEU_20030</name>
</gene>
<keyword evidence="2" id="KW-1185">Reference proteome</keyword>
<dbReference type="Proteomes" id="UP000037566">
    <property type="component" value="Unassembled WGS sequence"/>
</dbReference>
<evidence type="ECO:0000313" key="1">
    <source>
        <dbReference type="EMBL" id="KON64419.1"/>
    </source>
</evidence>
<dbReference type="SUPFAM" id="SSF53448">
    <property type="entry name" value="Nucleotide-diphospho-sugar transferases"/>
    <property type="match status" value="1"/>
</dbReference>
<dbReference type="AlphaFoldDB" id="A0A0M0EGM0"/>
<name>A0A0M0EGM0_KOMEU</name>
<proteinExistence type="predicted"/>
<dbReference type="PATRIC" id="fig|33995.3.peg.2219"/>
<protein>
    <recommendedName>
        <fullName evidence="3">Glycosyl transferase family 8</fullName>
    </recommendedName>
</protein>
<dbReference type="STRING" id="33995.KOEU_20030"/>
<comment type="caution">
    <text evidence="1">The sequence shown here is derived from an EMBL/GenBank/DDBJ whole genome shotgun (WGS) entry which is preliminary data.</text>
</comment>
<dbReference type="EMBL" id="LHUQ01000010">
    <property type="protein sequence ID" value="KON64419.1"/>
    <property type="molecule type" value="Genomic_DNA"/>
</dbReference>
<evidence type="ECO:0008006" key="3">
    <source>
        <dbReference type="Google" id="ProtNLM"/>
    </source>
</evidence>
<reference evidence="1" key="1">
    <citation type="submission" date="2015-08" db="EMBL/GenBank/DDBJ databases">
        <title>Draft genome sequence of Komagataeibacter europaeus CECT 8546 a cellulose producer strain from vinegar produced by the traditional method.</title>
        <authorList>
            <person name="Poehlein A."/>
            <person name="Valera M.J."/>
            <person name="Haack F.S."/>
            <person name="Mas A."/>
            <person name="Daniel R."/>
            <person name="Streit W.R."/>
            <person name="Mateo E."/>
        </authorList>
    </citation>
    <scope>NUCLEOTIDE SEQUENCE [LARGE SCALE GENOMIC DNA]</scope>
    <source>
        <strain evidence="1">CECT 8546</strain>
    </source>
</reference>
<dbReference type="InterPro" id="IPR029044">
    <property type="entry name" value="Nucleotide-diphossugar_trans"/>
</dbReference>
<sequence length="348" mass="38993">MAAPDIARQVKETAFDKGIFPWACLVPMMPGMTPQAPCAIPPATSRRIIVTGCDHTYFHLVCELVASIRDHADTPIGVIDCGMTPEQVERLQAQGIRIITPYIPDYAPGRAIRNRPSLAINISKLWLDQMLPEFDLIMWLDADTWVQDGRAMEQVFAAGESGTLAIVPEIGAKIANLLGVRWICPGWMQIRSFLYKNASRARLPFHIRKRIGAKPLLNAGVFCLHRNATIWPVLRRWQALILPRRGMAFTQDQLCMALAVYIDGQPVTFLDNGHNYLGPWLMDETTGQLANLFFPHPPVGIVHMASQKAMRGALENTMTIPTVQGRQVALNLRYAGMRQFQRNRSETV</sequence>
<organism evidence="1 2">
    <name type="scientific">Komagataeibacter europaeus</name>
    <name type="common">Gluconacetobacter europaeus</name>
    <dbReference type="NCBI Taxonomy" id="33995"/>
    <lineage>
        <taxon>Bacteria</taxon>
        <taxon>Pseudomonadati</taxon>
        <taxon>Pseudomonadota</taxon>
        <taxon>Alphaproteobacteria</taxon>
        <taxon>Acetobacterales</taxon>
        <taxon>Acetobacteraceae</taxon>
        <taxon>Komagataeibacter</taxon>
    </lineage>
</organism>
<evidence type="ECO:0000313" key="2">
    <source>
        <dbReference type="Proteomes" id="UP000037566"/>
    </source>
</evidence>